<dbReference type="SUPFAM" id="SSF48371">
    <property type="entry name" value="ARM repeat"/>
    <property type="match status" value="1"/>
</dbReference>
<dbReference type="AlphaFoldDB" id="A0A7R9FM21"/>
<proteinExistence type="predicted"/>
<dbReference type="EMBL" id="OE001030">
    <property type="protein sequence ID" value="CAD7455788.1"/>
    <property type="molecule type" value="Genomic_DNA"/>
</dbReference>
<organism evidence="1">
    <name type="scientific">Timema tahoe</name>
    <dbReference type="NCBI Taxonomy" id="61484"/>
    <lineage>
        <taxon>Eukaryota</taxon>
        <taxon>Metazoa</taxon>
        <taxon>Ecdysozoa</taxon>
        <taxon>Arthropoda</taxon>
        <taxon>Hexapoda</taxon>
        <taxon>Insecta</taxon>
        <taxon>Pterygota</taxon>
        <taxon>Neoptera</taxon>
        <taxon>Polyneoptera</taxon>
        <taxon>Phasmatodea</taxon>
        <taxon>Timematodea</taxon>
        <taxon>Timematoidea</taxon>
        <taxon>Timematidae</taxon>
        <taxon>Timema</taxon>
    </lineage>
</organism>
<protein>
    <submittedName>
        <fullName evidence="1">Uncharacterized protein</fullName>
    </submittedName>
</protein>
<name>A0A7R9FM21_9NEOP</name>
<evidence type="ECO:0000313" key="1">
    <source>
        <dbReference type="EMBL" id="CAD7455788.1"/>
    </source>
</evidence>
<sequence>MAPPPMSSLLPDPIAHINTFCSYVTMLADLGSKDEIKLRAAQELSENFEASALVPFPLIVKCSNLGLRYINRLGSQIARNRVKFSEYPTFLDHSMKKFLKILQDGEPLFIGEYNIQQVRKLILEMIHRFPSNDHLRPYVKHILTLMLKLLETDNEENALVCLRIINELHRHFRPTFNPEVRFSNIQHFLNFVKTIYRELPNHLSNIFEPRPNYRVADLSEINVEQILTKIYSITPIYTDQTTTNGAAIHYNMIPRAVNSMKVLQELPIIVVLMYTLYKQNVHNDVMEFIPLVMTTITLQPSAAHR</sequence>
<reference evidence="1" key="1">
    <citation type="submission" date="2020-11" db="EMBL/GenBank/DDBJ databases">
        <authorList>
            <person name="Tran Van P."/>
        </authorList>
    </citation>
    <scope>NUCLEOTIDE SEQUENCE</scope>
</reference>
<gene>
    <name evidence="1" type="ORF">TTEB3V08_LOCUS3838</name>
</gene>
<dbReference type="InterPro" id="IPR016024">
    <property type="entry name" value="ARM-type_fold"/>
</dbReference>
<accession>A0A7R9FM21</accession>